<name>M9LM52_PAEPP</name>
<reference evidence="1 2" key="1">
    <citation type="submission" date="2012-10" db="EMBL/GenBank/DDBJ databases">
        <title>Draft Genome Sequence of Paenibacillus popilliae ATCC 14706T.</title>
        <authorList>
            <person name="Iiyama K."/>
            <person name="Mori K."/>
            <person name="Mon H."/>
            <person name="Chieda Y."/>
            <person name="Lee J.M."/>
            <person name="Kusakabe T."/>
            <person name="Tashiro K."/>
            <person name="Asano S."/>
            <person name="Yasunaga-Aoki C."/>
            <person name="Shimizu S."/>
        </authorList>
    </citation>
    <scope>NUCLEOTIDE SEQUENCE [LARGE SCALE GENOMIC DNA]</scope>
    <source>
        <strain evidence="1 2">ATCC 14706</strain>
    </source>
</reference>
<gene>
    <name evidence="1" type="ORF">PPOP_0502</name>
</gene>
<sequence>MSYFILSQDDRILDAIEPVGIRKAIPKDIFDEAQVDELKEMSLQFPVSDREQIEYVDFIERPIPLLSNKLKQLIEKFLPRRYYHPVGLVDFTRMRQEVYWITLPQRIDCLSHKSEYHCNGTLKRSVIRRDMAGDAPFFQIDGVYETILVVNLILAESILRRDFHGLKLTKVDEV</sequence>
<evidence type="ECO:0000313" key="1">
    <source>
        <dbReference type="EMBL" id="GAC41161.1"/>
    </source>
</evidence>
<proteinExistence type="predicted"/>
<keyword evidence="1" id="KW-0645">Protease</keyword>
<dbReference type="EMBL" id="BALG01000023">
    <property type="protein sequence ID" value="GAC41161.1"/>
    <property type="molecule type" value="Genomic_DNA"/>
</dbReference>
<accession>M9LM52</accession>
<protein>
    <submittedName>
        <fullName evidence="1">Periplasmic serine protease</fullName>
    </submittedName>
</protein>
<dbReference type="OrthoDB" id="2086300at2"/>
<dbReference type="Proteomes" id="UP000029453">
    <property type="component" value="Unassembled WGS sequence"/>
</dbReference>
<dbReference type="RefSeq" id="WP_006284450.1">
    <property type="nucleotide sequence ID" value="NZ_BALG01000023.1"/>
</dbReference>
<organism evidence="1 2">
    <name type="scientific">Paenibacillus popilliae ATCC 14706</name>
    <dbReference type="NCBI Taxonomy" id="1212764"/>
    <lineage>
        <taxon>Bacteria</taxon>
        <taxon>Bacillati</taxon>
        <taxon>Bacillota</taxon>
        <taxon>Bacilli</taxon>
        <taxon>Bacillales</taxon>
        <taxon>Paenibacillaceae</taxon>
        <taxon>Paenibacillus</taxon>
    </lineage>
</organism>
<keyword evidence="1" id="KW-0378">Hydrolase</keyword>
<evidence type="ECO:0000313" key="2">
    <source>
        <dbReference type="Proteomes" id="UP000029453"/>
    </source>
</evidence>
<keyword evidence="2" id="KW-1185">Reference proteome</keyword>
<dbReference type="GO" id="GO:0006508">
    <property type="term" value="P:proteolysis"/>
    <property type="evidence" value="ECO:0007669"/>
    <property type="project" value="UniProtKB-KW"/>
</dbReference>
<comment type="caution">
    <text evidence="1">The sequence shown here is derived from an EMBL/GenBank/DDBJ whole genome shotgun (WGS) entry which is preliminary data.</text>
</comment>
<dbReference type="AlphaFoldDB" id="M9LM52"/>
<dbReference type="GO" id="GO:0008233">
    <property type="term" value="F:peptidase activity"/>
    <property type="evidence" value="ECO:0007669"/>
    <property type="project" value="UniProtKB-KW"/>
</dbReference>